<evidence type="ECO:0000313" key="4">
    <source>
        <dbReference type="Proteomes" id="UP000036403"/>
    </source>
</evidence>
<comment type="caution">
    <text evidence="3">The sequence shown here is derived from an EMBL/GenBank/DDBJ whole genome shotgun (WGS) entry which is preliminary data.</text>
</comment>
<name>A0A0J7K0A7_LASNI</name>
<dbReference type="Proteomes" id="UP000036403">
    <property type="component" value="Unassembled WGS sequence"/>
</dbReference>
<dbReference type="PANTHER" id="PTHR33327:SF3">
    <property type="entry name" value="RNA-DIRECTED DNA POLYMERASE"/>
    <property type="match status" value="1"/>
</dbReference>
<dbReference type="OrthoDB" id="7699407at2759"/>
<evidence type="ECO:0000256" key="1">
    <source>
        <dbReference type="SAM" id="MobiDB-lite"/>
    </source>
</evidence>
<sequence length="266" mass="30581">MAEEQIGRLAVKAPPFWPEEPELWFAQIEGQFTLGGITQDATKYSYVVSHIETRYAREIRDIITQPPANGKYEAVKKALIQRLTATQEQRIRQLIEHEELGDRKPSQFLRHLRTLADANVPDELLRTLWLGRLPTQIQVILATRTEDRLEDIAEQADRIAEVTSRATVAATTATTSTPSTSSSAWEDQIKLLTQQVAKLTQQVKEQRSRSRSQSRNRASRNRSQSRSRDRTDTDDGLCFYHRRFGDKAKKCRQPCNYKQENKEGSR</sequence>
<accession>A0A0J7K0A7</accession>
<dbReference type="AlphaFoldDB" id="A0A0J7K0A7"/>
<protein>
    <recommendedName>
        <fullName evidence="2">DUF7041 domain-containing protein</fullName>
    </recommendedName>
</protein>
<feature type="region of interest" description="Disordered" evidence="1">
    <location>
        <begin position="165"/>
        <end position="185"/>
    </location>
</feature>
<organism evidence="3 4">
    <name type="scientific">Lasius niger</name>
    <name type="common">Black garden ant</name>
    <dbReference type="NCBI Taxonomy" id="67767"/>
    <lineage>
        <taxon>Eukaryota</taxon>
        <taxon>Metazoa</taxon>
        <taxon>Ecdysozoa</taxon>
        <taxon>Arthropoda</taxon>
        <taxon>Hexapoda</taxon>
        <taxon>Insecta</taxon>
        <taxon>Pterygota</taxon>
        <taxon>Neoptera</taxon>
        <taxon>Endopterygota</taxon>
        <taxon>Hymenoptera</taxon>
        <taxon>Apocrita</taxon>
        <taxon>Aculeata</taxon>
        <taxon>Formicoidea</taxon>
        <taxon>Formicidae</taxon>
        <taxon>Formicinae</taxon>
        <taxon>Lasius</taxon>
        <taxon>Lasius</taxon>
    </lineage>
</organism>
<dbReference type="PaxDb" id="67767-A0A0J7K0A7"/>
<dbReference type="Pfam" id="PF23055">
    <property type="entry name" value="DUF7041"/>
    <property type="match status" value="1"/>
</dbReference>
<feature type="compositionally biased region" description="Low complexity" evidence="1">
    <location>
        <begin position="165"/>
        <end position="184"/>
    </location>
</feature>
<keyword evidence="4" id="KW-1185">Reference proteome</keyword>
<evidence type="ECO:0000313" key="3">
    <source>
        <dbReference type="EMBL" id="KMQ83878.1"/>
    </source>
</evidence>
<dbReference type="EMBL" id="LBMM01018089">
    <property type="protein sequence ID" value="KMQ83878.1"/>
    <property type="molecule type" value="Genomic_DNA"/>
</dbReference>
<feature type="domain" description="DUF7041" evidence="2">
    <location>
        <begin position="14"/>
        <end position="96"/>
    </location>
</feature>
<reference evidence="3 4" key="1">
    <citation type="submission" date="2015-04" db="EMBL/GenBank/DDBJ databases">
        <title>Lasius niger genome sequencing.</title>
        <authorList>
            <person name="Konorov E.A."/>
            <person name="Nikitin M.A."/>
            <person name="Kirill M.V."/>
            <person name="Chang P."/>
        </authorList>
    </citation>
    <scope>NUCLEOTIDE SEQUENCE [LARGE SCALE GENOMIC DNA]</scope>
    <source>
        <tissue evidence="3">Whole</tissue>
    </source>
</reference>
<dbReference type="InterPro" id="IPR055469">
    <property type="entry name" value="DUF7041"/>
</dbReference>
<dbReference type="STRING" id="67767.A0A0J7K0A7"/>
<evidence type="ECO:0000259" key="2">
    <source>
        <dbReference type="Pfam" id="PF23055"/>
    </source>
</evidence>
<dbReference type="PANTHER" id="PTHR33327">
    <property type="entry name" value="ENDONUCLEASE"/>
    <property type="match status" value="1"/>
</dbReference>
<gene>
    <name evidence="3" type="ORF">RF55_18880</name>
</gene>
<proteinExistence type="predicted"/>
<feature type="compositionally biased region" description="Basic residues" evidence="1">
    <location>
        <begin position="209"/>
        <end position="225"/>
    </location>
</feature>
<feature type="region of interest" description="Disordered" evidence="1">
    <location>
        <begin position="202"/>
        <end position="237"/>
    </location>
</feature>